<organism evidence="2 3">
    <name type="scientific">Tritrichomonas musculus</name>
    <dbReference type="NCBI Taxonomy" id="1915356"/>
    <lineage>
        <taxon>Eukaryota</taxon>
        <taxon>Metamonada</taxon>
        <taxon>Parabasalia</taxon>
        <taxon>Tritrichomonadida</taxon>
        <taxon>Tritrichomonadidae</taxon>
        <taxon>Tritrichomonas</taxon>
    </lineage>
</organism>
<evidence type="ECO:0008006" key="4">
    <source>
        <dbReference type="Google" id="ProtNLM"/>
    </source>
</evidence>
<evidence type="ECO:0000313" key="3">
    <source>
        <dbReference type="Proteomes" id="UP001470230"/>
    </source>
</evidence>
<evidence type="ECO:0000256" key="1">
    <source>
        <dbReference type="SAM" id="MobiDB-lite"/>
    </source>
</evidence>
<evidence type="ECO:0000313" key="2">
    <source>
        <dbReference type="EMBL" id="KAK8866380.1"/>
    </source>
</evidence>
<feature type="region of interest" description="Disordered" evidence="1">
    <location>
        <begin position="1982"/>
        <end position="2016"/>
    </location>
</feature>
<reference evidence="2 3" key="1">
    <citation type="submission" date="2024-04" db="EMBL/GenBank/DDBJ databases">
        <title>Tritrichomonas musculus Genome.</title>
        <authorList>
            <person name="Alves-Ferreira E."/>
            <person name="Grigg M."/>
            <person name="Lorenzi H."/>
            <person name="Galac M."/>
        </authorList>
    </citation>
    <scope>NUCLEOTIDE SEQUENCE [LARGE SCALE GENOMIC DNA]</scope>
    <source>
        <strain evidence="2 3">EAF2021</strain>
    </source>
</reference>
<comment type="caution">
    <text evidence="2">The sequence shown here is derived from an EMBL/GenBank/DDBJ whole genome shotgun (WGS) entry which is preliminary data.</text>
</comment>
<feature type="compositionally biased region" description="Polar residues" evidence="1">
    <location>
        <begin position="1982"/>
        <end position="2000"/>
    </location>
</feature>
<feature type="region of interest" description="Disordered" evidence="1">
    <location>
        <begin position="2334"/>
        <end position="2464"/>
    </location>
</feature>
<name>A0ABR2IN82_9EUKA</name>
<gene>
    <name evidence="2" type="ORF">M9Y10_009342</name>
</gene>
<accession>A0ABR2IN82</accession>
<dbReference type="Proteomes" id="UP001470230">
    <property type="component" value="Unassembled WGS sequence"/>
</dbReference>
<feature type="region of interest" description="Disordered" evidence="1">
    <location>
        <begin position="2112"/>
        <end position="2134"/>
    </location>
</feature>
<keyword evidence="3" id="KW-1185">Reference proteome</keyword>
<sequence>MKKVNNGIYKALSRIPPIFSKTTLRIVERDLKTFFKFPNRRYKYFLPLSFTYFTPEPENDFELSIEDQNQLESILSLSGTQAIIALSKNPTLCRAACLSTNVSSFTEFYSKDIFNEFVALTLYGQSIDLLNFILFKVSPPKPPLWPKPRFSKAIPWLLGPSDMPLFAPMKQKRFLILPSPIYKLNEKSKKAPNNTEKILSLSHPSAFAVSHNQLFFGLNNGTIKVEPYPPKNECSQSYTINVSNILSDRPYSLVWALDSLWVFTDTSCFCIDVITSSLSALKTNTTGYFPVFSDGYYFYSLTNTNRIVTVFTINRGQLKIIRKVRLEKPVDRFTPFITNGVFFTFADILENARIFIQFSAVNGSFIREFRCDFQMTEFSFCISPFRQHHLILTNYRFEAFLDHFQLPRWCLGLPFPESHLSDLNTVFNAVYYALYHDKKLFHDSRYDSVLEMAQNYVQLNDQYGVILSAMLLCHSQNRMPIEAFNHYFMSCKSEARLFLCNVLLLCLSDKRIESYKNEWTIIKLPNIINTFIEEEYPPNFIWLFPKFFNFRRIELSSKGIIRLITYVTGQSSIFPDESFFIMSSFLRYAFANILNEPDKFIAPINAITISIEQKVISLNDKKGINDRYIKSTVDYKIWTELLLLIYQNRSNWIYFSSLFVKFFDFGLLNNRQYCGELNRMLNCTLYIFLSLFSNISLVIHPKFFNTLDEFFKEFPHTMNGVYISIDQKIFRLLSQCNDIPTKEEFSKYFFSLRNYFIFESPSISFPLVTNQNSKTISNSSMFCNSPSQAFDKLLNTLQDKQYSIKGVIKYIFENDPRELIQLQNQSIIEWFVLLFESRHLNDCQQCIFSIFLDTFEKIKPLLIEAVKAHSAYYFIKSFSYPFLFPPELFLNVSDITCNVHEIISYPLHLLRLSYKNIITCHQKITDSTMIVLPLINRLLKESDQDPVLLFDPSMEPVLYHDLILWMIGYKWGEIIDFRHYLYSFVVLLRNGSKREIRTTMKWIYIAEFFNDFNIDSLFHEMLDIIADYLLFSKNPFFFIKDPFDIAETVFTIVHYCKKLFNLQTDIFRRYLLKYIDINDKKTIIATFAILNNSIDLLRRNTHITVLDENFILINGKVREYKVIDESSNTFTNSNVVRVENTDKKVFEHVVLNKCVQMWATPKSIDLNLLFSGSKESSEKLCQKFQKIFSEVNFEYNYQNTFKLAALNTFIQLKFFRDSLSDDFKRSFLYLTENEWPNYYMMDRSYLDFSYFLTISHSSSASSKANNDTFCFSNDDEDLMKKEQIEVVSFEDYGIEFEDDKKDEQEERILKGSQNLYALDKKVHFKSSPIHPRLHSKLSFTFDNSAFSVEIYGLSDINEYVLKYGPIITAADRNSQTIQDDADLDDESHSLLVIEMLPEKSMINVAISDHNNAKTKEINIFIPPLKMVYVALNLEPGTICSLEFEIDRKIVDFKEIDQNQFNSESLSNYCNKNENCFYDKMVIIKNEKVPIAPSSKNPGFFEFTSLEFAASNLNRTLKQLNAIQIMESLPSQAILNILFYSNPILSDKSLNFKKMISVPLWMTTAEKLRETVLRQLNREKLKEMESEIVRRKSVWPSVNIHHNQTFVFTKGYDEKICTDKIYRRVHYSNCFLMNDTRYIMLGLHDSKVHVYSGMVILPYLGINSTSLQIAINCRHLIACFRYLDVTQFDVNFFFDSIQFTDEKVSQSISAFNSSSGTSLALQPASSTPEIDTANSDINNAIIIATPDYVDYIGYNFLKSKTIKSISIFGEVKGLAELIFPQIPKEGEKPSFKEESLLIPESVVHNYPNIFFFHKYFELVSPRFHSQLFSCHSSPMYVTTTSENAGFEVNNRSFNASQFAILYNKSEQPSSSLHGIPVQRSFKVKSEDKNAEFICDALPNFSKIESEFKNWRSHHSFQLLLSLGSSAEVKMIYKKLPLSTKFSFEITYFMFNMLKKHKMKIKDKIEKFQSQINILVKSDSKSSQQNLKLAQSGNPESSSIINADSPKHNSNLNNNSILNTNSNLNGNAKLNSNANLNIYSSTIPNANLIPKASLVPNVNLHPNASMNASQNSHLNPHLNANIFPHVAPNGCHLGPSMSPYMNVNPYASQNASLSHAQYMQQQQQQSDQPSSSSQSLNANIQLSSNANSNSNSLLYSNLQLSTTQNSSSQLASNLQLSSNQTLKPPLLNQAANGDAQIQIQQQQQQQLRVLQQVPVQLNPLTGSTQLVYQNSTPSMSNVVSPEVAANSGSPYLNAHPYSCSNLSDNSPANPYGNLNTNFKSNINLNDNPVGTTYSQLKQFISSSTSIDNDDASMSSSSINLPLQNAPQAETYSTLSSYMPKSRNASSSQNDNSLKTAKSNSNEKLIPSVDISTKHKQAKDASALINNSSNTNSNNKDTISNNTAKNTTTNKDSNNKSAVNNNNVTNNSSNNKNSVNNNKSTLNNNANNTTKNNTINNGNVNNTINNGNVNKTINNGNVSNGNVSNGNVSNGNVDRVNNASNESAVNNANNSRNASASSGSILRNDFIYPINIKRKGENAKFVHKINSSFKFAQELGEFSVNSKDRVDFLNGLRIPCTIFDRFDSHMVHIFTSFKESCQKVIEIKKDLSVYFRTQNMSQQSLSYLQKFVQTSPDFVVLLFIEFCTGESAISRWPIYVISVNNEGILRTSQEDHLLVIGKFQSYDSFSRKLLMLIQKAQDELVV</sequence>
<proteinExistence type="predicted"/>
<feature type="compositionally biased region" description="Polar residues" evidence="1">
    <location>
        <begin position="2334"/>
        <end position="2360"/>
    </location>
</feature>
<feature type="compositionally biased region" description="Low complexity" evidence="1">
    <location>
        <begin position="2383"/>
        <end position="2464"/>
    </location>
</feature>
<dbReference type="EMBL" id="JAPFFF010000015">
    <property type="protein sequence ID" value="KAK8866380.1"/>
    <property type="molecule type" value="Genomic_DNA"/>
</dbReference>
<protein>
    <recommendedName>
        <fullName evidence="4">BEACH domain-containing protein</fullName>
    </recommendedName>
</protein>
<feature type="compositionally biased region" description="Low complexity" evidence="1">
    <location>
        <begin position="2007"/>
        <end position="2016"/>
    </location>
</feature>